<evidence type="ECO:0000256" key="28">
    <source>
        <dbReference type="SAM" id="MobiDB-lite"/>
    </source>
</evidence>
<evidence type="ECO:0000256" key="17">
    <source>
        <dbReference type="ARBA" id="ARBA00022918"/>
    </source>
</evidence>
<evidence type="ECO:0000256" key="24">
    <source>
        <dbReference type="ARBA" id="ARBA00033113"/>
    </source>
</evidence>
<keyword evidence="7" id="KW-0540">Nuclease</keyword>
<evidence type="ECO:0000256" key="2">
    <source>
        <dbReference type="ARBA" id="ARBA00022578"/>
    </source>
</evidence>
<keyword evidence="10" id="KW-0064">Aspartyl protease</keyword>
<evidence type="ECO:0000256" key="19">
    <source>
        <dbReference type="ARBA" id="ARBA00023113"/>
    </source>
</evidence>
<keyword evidence="20" id="KW-0233">DNA recombination</keyword>
<evidence type="ECO:0000256" key="13">
    <source>
        <dbReference type="ARBA" id="ARBA00022840"/>
    </source>
</evidence>
<reference evidence="30" key="1">
    <citation type="submission" date="2010-02" db="EMBL/GenBank/DDBJ databases">
        <authorList>
            <person name="Xie B."/>
            <person name="Huang X."/>
            <person name="Deng Y."/>
        </authorList>
    </citation>
    <scope>NUCLEOTIDE SEQUENCE</scope>
</reference>
<evidence type="ECO:0000256" key="7">
    <source>
        <dbReference type="ARBA" id="ARBA00022722"/>
    </source>
</evidence>
<dbReference type="InterPro" id="IPR036397">
    <property type="entry name" value="RNaseH_sf"/>
</dbReference>
<dbReference type="GO" id="GO:0046872">
    <property type="term" value="F:metal ion binding"/>
    <property type="evidence" value="ECO:0007669"/>
    <property type="project" value="UniProtKB-KW"/>
</dbReference>
<dbReference type="InterPro" id="IPR054722">
    <property type="entry name" value="PolX-like_BBD"/>
</dbReference>
<keyword evidence="6" id="KW-0548">Nucleotidyltransferase</keyword>
<keyword evidence="19" id="KW-0917">Virion maturation</keyword>
<evidence type="ECO:0000256" key="14">
    <source>
        <dbReference type="ARBA" id="ARBA00022842"/>
    </source>
</evidence>
<keyword evidence="8" id="KW-0479">Metal-binding</keyword>
<evidence type="ECO:0000256" key="22">
    <source>
        <dbReference type="ARBA" id="ARBA00030524"/>
    </source>
</evidence>
<organism evidence="30">
    <name type="scientific">Tremella fuciformis</name>
    <dbReference type="NCBI Taxonomy" id="64657"/>
    <lineage>
        <taxon>Eukaryota</taxon>
        <taxon>Fungi</taxon>
        <taxon>Dikarya</taxon>
        <taxon>Basidiomycota</taxon>
        <taxon>Agaricomycotina</taxon>
        <taxon>Tremellomycetes</taxon>
        <taxon>Tremellales</taxon>
        <taxon>Tremellaceae</taxon>
        <taxon>Tremella</taxon>
    </lineage>
</organism>
<protein>
    <recommendedName>
        <fullName evidence="22">Gag-Pol-p199</fullName>
    </recommendedName>
    <alternativeName>
        <fullName evidence="23">TY1A-TY1B</fullName>
    </alternativeName>
    <alternativeName>
        <fullName evidence="24">p190</fullName>
    </alternativeName>
</protein>
<evidence type="ECO:0000256" key="5">
    <source>
        <dbReference type="ARBA" id="ARBA00022679"/>
    </source>
</evidence>
<dbReference type="GO" id="GO:0015074">
    <property type="term" value="P:DNA integration"/>
    <property type="evidence" value="ECO:0007669"/>
    <property type="project" value="UniProtKB-KW"/>
</dbReference>
<dbReference type="PANTHER" id="PTHR42648">
    <property type="entry name" value="TRANSPOSASE, PUTATIVE-RELATED"/>
    <property type="match status" value="1"/>
</dbReference>
<keyword evidence="16" id="KW-0229">DNA integration</keyword>
<dbReference type="Pfam" id="PF22936">
    <property type="entry name" value="Pol_BBD"/>
    <property type="match status" value="1"/>
</dbReference>
<keyword evidence="21" id="KW-0511">Multifunctional enzyme</keyword>
<comment type="catalytic activity">
    <reaction evidence="25">
        <text>DNA(n) + a 2'-deoxyribonucleoside 5'-triphosphate = DNA(n+1) + diphosphate</text>
        <dbReference type="Rhea" id="RHEA:22508"/>
        <dbReference type="Rhea" id="RHEA-COMP:17339"/>
        <dbReference type="Rhea" id="RHEA-COMP:17340"/>
        <dbReference type="ChEBI" id="CHEBI:33019"/>
        <dbReference type="ChEBI" id="CHEBI:61560"/>
        <dbReference type="ChEBI" id="CHEBI:173112"/>
        <dbReference type="EC" id="2.7.7.49"/>
    </reaction>
</comment>
<dbReference type="PANTHER" id="PTHR42648:SF11">
    <property type="entry name" value="TRANSPOSON TY4-P GAG-POL POLYPROTEIN"/>
    <property type="match status" value="1"/>
</dbReference>
<dbReference type="CDD" id="cd09272">
    <property type="entry name" value="RNase_HI_RT_Ty1"/>
    <property type="match status" value="1"/>
</dbReference>
<keyword evidence="5" id="KW-0808">Transferase</keyword>
<feature type="domain" description="Integrase catalytic" evidence="29">
    <location>
        <begin position="356"/>
        <end position="528"/>
    </location>
</feature>
<dbReference type="EMBL" id="GU723622">
    <property type="protein sequence ID" value="ADE10067.1"/>
    <property type="molecule type" value="mRNA"/>
</dbReference>
<dbReference type="InterPro" id="IPR043502">
    <property type="entry name" value="DNA/RNA_pol_sf"/>
</dbReference>
<evidence type="ECO:0000256" key="1">
    <source>
        <dbReference type="ARBA" id="ARBA00002180"/>
    </source>
</evidence>
<comment type="function">
    <text evidence="27">Capsid protein (CA) is the structural component of the virus-like particle (VLP), forming the shell that encapsulates the retrotransposons dimeric RNA genome. The particles are assembled from trimer-clustered units and there are holes in the capsid shells that allow for the diffusion of macromolecules. CA also has nucleocapsid-like chaperone activity, promoting primer tRNA(i)-Met annealing to the multipartite primer-binding site (PBS), dimerization of Ty1 RNA and initiation of reverse transcription.</text>
</comment>
<dbReference type="SUPFAM" id="SSF56672">
    <property type="entry name" value="DNA/RNA polymerases"/>
    <property type="match status" value="1"/>
</dbReference>
<dbReference type="GO" id="GO:0032196">
    <property type="term" value="P:transposition"/>
    <property type="evidence" value="ECO:0007669"/>
    <property type="project" value="UniProtKB-KW"/>
</dbReference>
<dbReference type="GO" id="GO:0006508">
    <property type="term" value="P:proteolysis"/>
    <property type="evidence" value="ECO:0007669"/>
    <property type="project" value="UniProtKB-KW"/>
</dbReference>
<dbReference type="InterPro" id="IPR057670">
    <property type="entry name" value="SH3_retrovirus"/>
</dbReference>
<feature type="region of interest" description="Disordered" evidence="28">
    <location>
        <begin position="597"/>
        <end position="702"/>
    </location>
</feature>
<evidence type="ECO:0000256" key="6">
    <source>
        <dbReference type="ARBA" id="ARBA00022695"/>
    </source>
</evidence>
<dbReference type="PROSITE" id="PS50994">
    <property type="entry name" value="INTEGRASE"/>
    <property type="match status" value="1"/>
</dbReference>
<feature type="compositionally biased region" description="Polar residues" evidence="28">
    <location>
        <begin position="607"/>
        <end position="616"/>
    </location>
</feature>
<evidence type="ECO:0000256" key="18">
    <source>
        <dbReference type="ARBA" id="ARBA00022932"/>
    </source>
</evidence>
<dbReference type="InterPro" id="IPR001584">
    <property type="entry name" value="Integrase_cat-core"/>
</dbReference>
<keyword evidence="14" id="KW-0460">Magnesium</keyword>
<evidence type="ECO:0000256" key="25">
    <source>
        <dbReference type="ARBA" id="ARBA00048173"/>
    </source>
</evidence>
<evidence type="ECO:0000256" key="16">
    <source>
        <dbReference type="ARBA" id="ARBA00022908"/>
    </source>
</evidence>
<dbReference type="GO" id="GO:0003723">
    <property type="term" value="F:RNA binding"/>
    <property type="evidence" value="ECO:0007669"/>
    <property type="project" value="UniProtKB-KW"/>
</dbReference>
<evidence type="ECO:0000256" key="15">
    <source>
        <dbReference type="ARBA" id="ARBA00022884"/>
    </source>
</evidence>
<dbReference type="GO" id="GO:0004190">
    <property type="term" value="F:aspartic-type endopeptidase activity"/>
    <property type="evidence" value="ECO:0007669"/>
    <property type="project" value="UniProtKB-KW"/>
</dbReference>
<evidence type="ECO:0000256" key="9">
    <source>
        <dbReference type="ARBA" id="ARBA00022741"/>
    </source>
</evidence>
<keyword evidence="13" id="KW-0067">ATP-binding</keyword>
<keyword evidence="12" id="KW-0378">Hydrolase</keyword>
<evidence type="ECO:0000256" key="12">
    <source>
        <dbReference type="ARBA" id="ARBA00022801"/>
    </source>
</evidence>
<evidence type="ECO:0000256" key="11">
    <source>
        <dbReference type="ARBA" id="ARBA00022759"/>
    </source>
</evidence>
<evidence type="ECO:0000256" key="21">
    <source>
        <dbReference type="ARBA" id="ARBA00023268"/>
    </source>
</evidence>
<dbReference type="GO" id="GO:0005634">
    <property type="term" value="C:nucleus"/>
    <property type="evidence" value="ECO:0007669"/>
    <property type="project" value="UniProtKB-ARBA"/>
</dbReference>
<keyword evidence="4" id="KW-0645">Protease</keyword>
<dbReference type="InterPro" id="IPR001969">
    <property type="entry name" value="Aspartic_peptidase_AS"/>
</dbReference>
<dbReference type="AlphaFoldDB" id="D5KY22"/>
<evidence type="ECO:0000256" key="20">
    <source>
        <dbReference type="ARBA" id="ARBA00023172"/>
    </source>
</evidence>
<keyword evidence="2" id="KW-0815">Transposition</keyword>
<dbReference type="InterPro" id="IPR012337">
    <property type="entry name" value="RNaseH-like_sf"/>
</dbReference>
<dbReference type="Pfam" id="PF07727">
    <property type="entry name" value="RVT_2"/>
    <property type="match status" value="1"/>
</dbReference>
<dbReference type="SUPFAM" id="SSF53098">
    <property type="entry name" value="Ribonuclease H-like"/>
    <property type="match status" value="1"/>
</dbReference>
<evidence type="ECO:0000313" key="30">
    <source>
        <dbReference type="EMBL" id="ADE10067.1"/>
    </source>
</evidence>
<sequence>MASISLMRRAFNDLTASSVTLADSQLAYAILIALPASYSTIASTFYMLGDPTSADVISAVNDELRRRQTQENGALALAAKMAKLSGISNKKNIRNYQREQKERTPAIKDGSKPYCEFHDTNSHSSTDCRAAQRVKAAHLASAAPTTDMASSSKDSGINFIATVLPSAFLATGNARTMVVDSGASHTMVYDSELLSNIKSLPTPVSVVIGNGSTINATKTGTLTLCNGFKIPDTLLVPDLGRNLLSVRSTTSPTLSWTFNTGTAILSDGSHPVLTAKLQDHLYTLPCLSSTVHAHIVTPDTPEHLLESWHRRLGHLHVQAVATLGRSGRLGDAGSWAKVSSDGFVCTECIQGKGKRLPSPPSLQRATTLLGALHLDLFGPTRTTSHDGYRTFLTIYDDFSQHLQILFLKAKSDTLSTVQQYIQLVENQLGRRVKSLRSDRGGEFTSLAFKQYTSTKGIDHQLVPPAAHAQNGRVERAHLSLLDLVRTLLVDSGLPDKFWSDAARYAAYTRNRAPRANGSIPEDLWRNTKVPYGHMHPFGCQVYYRSHTEMDKLKPRYLPGRLLGYEVNTTNYRIWDTTNNRLVISRDVTFQGRPTVMHPASNPADLSHATNKTTSATHYIPGKVTTSMDTPLPESEQPDRGSPSPEPQWRGWVVEEDPRYHRSPAPTPGPLPGATVQDTDNQLRRSRRQAGEDPEVEPRSLEDRLALHADTTTGTDLSTLAFAAYSAILAPQSFADARQSPHWDQWQSAINDELSKMEKYKVWEVVDRHKATGRTLKARWVFTRKIDGTTGEPAGFKARWVAKGYSQRFGIDYNELYAGVAHKDSIRFFFAIVNYLGYHCDAVDIVAAFLNGDLDETIYLEPPEGSGIPANKVIHLLKSLYGLKQSPRCFNKKLDQWLRSQGFTPATADNCIYHRIRDGITIIIALHVDDQLVASSSQPELNRFKAQLHSAFEIKDNGPASYFLGVNIYRDRTSKRLLLSQEHYVKAVLDRFGMTTCTPSHTPLPSGYRAIEATDLEFEQVKDQPYPAMVGSLLYAATITRPDIAFATSLLARTASKWSAQHIAAARHLMRYLRGTTAFCLTYDASLSTAKPSIQGYADADWGGCLNTRRSTTGYLFYGFGGPISWRSKRQPTTALSTAEAEYMASSDAARQAIWLRHLAENFGYQHSNGIPILNDNQAAILLSKNPVQHDRSKHIDIRYHFIREKVEHGDITLNHVATEHNLADLFTKSLPADRHQKLSKAIGMHLKPLQEIHDEGECQNTRGSSDK</sequence>
<dbReference type="GO" id="GO:0005524">
    <property type="term" value="F:ATP binding"/>
    <property type="evidence" value="ECO:0007669"/>
    <property type="project" value="UniProtKB-KW"/>
</dbReference>
<comment type="function">
    <text evidence="1">The aspartyl protease (PR) mediates the proteolytic cleavages of the Gag and Gag-Pol polyproteins after assembly of the VLP.</text>
</comment>
<dbReference type="GO" id="GO:0004519">
    <property type="term" value="F:endonuclease activity"/>
    <property type="evidence" value="ECO:0007669"/>
    <property type="project" value="UniProtKB-KW"/>
</dbReference>
<keyword evidence="17" id="KW-0695">RNA-directed DNA polymerase</keyword>
<evidence type="ECO:0000259" key="29">
    <source>
        <dbReference type="PROSITE" id="PS50994"/>
    </source>
</evidence>
<evidence type="ECO:0000256" key="3">
    <source>
        <dbReference type="ARBA" id="ARBA00022612"/>
    </source>
</evidence>
<dbReference type="GO" id="GO:0003887">
    <property type="term" value="F:DNA-directed DNA polymerase activity"/>
    <property type="evidence" value="ECO:0007669"/>
    <property type="project" value="UniProtKB-KW"/>
</dbReference>
<keyword evidence="9" id="KW-0547">Nucleotide-binding</keyword>
<dbReference type="GO" id="GO:0006310">
    <property type="term" value="P:DNA recombination"/>
    <property type="evidence" value="ECO:0007669"/>
    <property type="project" value="UniProtKB-KW"/>
</dbReference>
<keyword evidence="15" id="KW-0694">RNA-binding</keyword>
<dbReference type="InterPro" id="IPR039537">
    <property type="entry name" value="Retrotran_Ty1/copia-like"/>
</dbReference>
<proteinExistence type="evidence at transcript level"/>
<comment type="catalytic activity">
    <reaction evidence="26">
        <text>DNA(n) + a 2'-deoxyribonucleoside 5'-triphosphate = DNA(n+1) + diphosphate</text>
        <dbReference type="Rhea" id="RHEA:22508"/>
        <dbReference type="Rhea" id="RHEA-COMP:17339"/>
        <dbReference type="Rhea" id="RHEA-COMP:17340"/>
        <dbReference type="ChEBI" id="CHEBI:33019"/>
        <dbReference type="ChEBI" id="CHEBI:61560"/>
        <dbReference type="ChEBI" id="CHEBI:173112"/>
        <dbReference type="EC" id="2.7.7.7"/>
    </reaction>
</comment>
<dbReference type="PROSITE" id="PS00141">
    <property type="entry name" value="ASP_PROTEASE"/>
    <property type="match status" value="1"/>
</dbReference>
<evidence type="ECO:0000256" key="8">
    <source>
        <dbReference type="ARBA" id="ARBA00022723"/>
    </source>
</evidence>
<accession>D5KY22</accession>
<evidence type="ECO:0000256" key="10">
    <source>
        <dbReference type="ARBA" id="ARBA00022750"/>
    </source>
</evidence>
<dbReference type="Gene3D" id="3.30.420.10">
    <property type="entry name" value="Ribonuclease H-like superfamily/Ribonuclease H"/>
    <property type="match status" value="1"/>
</dbReference>
<evidence type="ECO:0000256" key="26">
    <source>
        <dbReference type="ARBA" id="ARBA00049244"/>
    </source>
</evidence>
<keyword evidence="18" id="KW-0239">DNA-directed DNA polymerase</keyword>
<keyword evidence="11" id="KW-0255">Endonuclease</keyword>
<evidence type="ECO:0000256" key="23">
    <source>
        <dbReference type="ARBA" id="ARBA00032154"/>
    </source>
</evidence>
<dbReference type="InterPro" id="IPR013103">
    <property type="entry name" value="RVT_2"/>
</dbReference>
<keyword evidence="3" id="KW-1188">Viral release from host cell</keyword>
<name>D5KY22_9TREE</name>
<evidence type="ECO:0000256" key="27">
    <source>
        <dbReference type="ARBA" id="ARBA00057243"/>
    </source>
</evidence>
<evidence type="ECO:0000256" key="4">
    <source>
        <dbReference type="ARBA" id="ARBA00022670"/>
    </source>
</evidence>
<dbReference type="Pfam" id="PF25597">
    <property type="entry name" value="SH3_retrovirus"/>
    <property type="match status" value="1"/>
</dbReference>
<dbReference type="GO" id="GO:0003964">
    <property type="term" value="F:RNA-directed DNA polymerase activity"/>
    <property type="evidence" value="ECO:0007669"/>
    <property type="project" value="UniProtKB-KW"/>
</dbReference>